<dbReference type="InterPro" id="IPR013446">
    <property type="entry name" value="G1P_cyt_trans-like"/>
</dbReference>
<dbReference type="Proteomes" id="UP000289856">
    <property type="component" value="Chromosome"/>
</dbReference>
<feature type="domain" description="Nucleotidyl transferase" evidence="1">
    <location>
        <begin position="2"/>
        <end position="244"/>
    </location>
</feature>
<dbReference type="NCBIfam" id="TIGR02623">
    <property type="entry name" value="G1P_cyt_trans"/>
    <property type="match status" value="1"/>
</dbReference>
<reference evidence="2 3" key="1">
    <citation type="submission" date="2019-01" db="EMBL/GenBank/DDBJ databases">
        <title>Complete genome sequence of Cohnella hallensis HS21 isolated from Korean fir (Abies koreana) rhizospheric soil.</title>
        <authorList>
            <person name="Jiang L."/>
            <person name="Kang S.W."/>
            <person name="Kim S."/>
            <person name="Jung J."/>
            <person name="Kim C.Y."/>
            <person name="Kim D.H."/>
            <person name="Kim S.W."/>
            <person name="Lee J."/>
        </authorList>
    </citation>
    <scope>NUCLEOTIDE SEQUENCE [LARGE SCALE GENOMIC DNA]</scope>
    <source>
        <strain evidence="2 3">HS21</strain>
    </source>
</reference>
<dbReference type="PANTHER" id="PTHR47183">
    <property type="entry name" value="GLUCOSE-1-PHOSPHATE CYTIDYLYLTRANSFERASE-RELATED"/>
    <property type="match status" value="1"/>
</dbReference>
<evidence type="ECO:0000259" key="1">
    <source>
        <dbReference type="Pfam" id="PF00483"/>
    </source>
</evidence>
<gene>
    <name evidence="2" type="primary">yfnH</name>
    <name evidence="2" type="ORF">KCTCHS21_55330</name>
</gene>
<dbReference type="InterPro" id="IPR046981">
    <property type="entry name" value="G1P_cyt_trans"/>
</dbReference>
<dbReference type="AlphaFoldDB" id="A0A3T1DDM4"/>
<dbReference type="OrthoDB" id="9801899at2"/>
<evidence type="ECO:0000313" key="2">
    <source>
        <dbReference type="EMBL" id="BBI36134.1"/>
    </source>
</evidence>
<dbReference type="SUPFAM" id="SSF53448">
    <property type="entry name" value="Nucleotide-diphospho-sugar transferases"/>
    <property type="match status" value="1"/>
</dbReference>
<protein>
    <submittedName>
        <fullName evidence="2">Putative glucose-1-phosphate cytidylyltransferase</fullName>
    </submittedName>
</protein>
<keyword evidence="2" id="KW-0808">Transferase</keyword>
<proteinExistence type="predicted"/>
<evidence type="ECO:0000313" key="3">
    <source>
        <dbReference type="Proteomes" id="UP000289856"/>
    </source>
</evidence>
<dbReference type="InterPro" id="IPR029044">
    <property type="entry name" value="Nucleotide-diphossugar_trans"/>
</dbReference>
<dbReference type="GO" id="GO:0047343">
    <property type="term" value="F:glucose-1-phosphate cytidylyltransferase activity"/>
    <property type="evidence" value="ECO:0007669"/>
    <property type="project" value="InterPro"/>
</dbReference>
<dbReference type="PANTHER" id="PTHR47183:SF2">
    <property type="entry name" value="GLUCOSE-1-PHOSPHATE CYTIDYLYLTRANSFERASE-RELATED"/>
    <property type="match status" value="1"/>
</dbReference>
<dbReference type="Gene3D" id="3.90.550.10">
    <property type="entry name" value="Spore Coat Polysaccharide Biosynthesis Protein SpsA, Chain A"/>
    <property type="match status" value="1"/>
</dbReference>
<dbReference type="EMBL" id="AP019400">
    <property type="protein sequence ID" value="BBI36134.1"/>
    <property type="molecule type" value="Genomic_DNA"/>
</dbReference>
<dbReference type="GO" id="GO:0009243">
    <property type="term" value="P:O antigen biosynthetic process"/>
    <property type="evidence" value="ECO:0007669"/>
    <property type="project" value="InterPro"/>
</dbReference>
<dbReference type="InterPro" id="IPR005835">
    <property type="entry name" value="NTP_transferase_dom"/>
</dbReference>
<sequence length="257" mass="30060">MKAVILCGGKGTRMREETEYRPKPLVNIGGRPIIWHIMKTFSHFGITDFVLCVGYKGEMIKQYFMEMYWRNNDFTIHFGHPSKVSYHTETPENWNVTIVDTGLETMTAGRLKKVMNYIDGEDFLFTYGDGLSDVNIKQLIAFHQEKQHVATLTGVFPLSPFGLLEVDNHTVHSFREKPVINDMINGGYMVLNRKVFDYFPIQDCYFEQEPLMKLAQERQLAVFEHRGFWTSIDTFKDIEKVNQMWESGNHPWRVWGN</sequence>
<organism evidence="2 3">
    <name type="scientific">Cohnella abietis</name>
    <dbReference type="NCBI Taxonomy" id="2507935"/>
    <lineage>
        <taxon>Bacteria</taxon>
        <taxon>Bacillati</taxon>
        <taxon>Bacillota</taxon>
        <taxon>Bacilli</taxon>
        <taxon>Bacillales</taxon>
        <taxon>Paenibacillaceae</taxon>
        <taxon>Cohnella</taxon>
    </lineage>
</organism>
<dbReference type="KEGG" id="cohn:KCTCHS21_55330"/>
<dbReference type="CDD" id="cd02524">
    <property type="entry name" value="G1P_cytidylyltransferase"/>
    <property type="match status" value="1"/>
</dbReference>
<keyword evidence="3" id="KW-1185">Reference proteome</keyword>
<accession>A0A3T1DDM4</accession>
<dbReference type="Pfam" id="PF00483">
    <property type="entry name" value="NTP_transferase"/>
    <property type="match status" value="1"/>
</dbReference>
<keyword evidence="2" id="KW-0548">Nucleotidyltransferase</keyword>
<name>A0A3T1DDM4_9BACL</name>
<dbReference type="RefSeq" id="WP_130615375.1">
    <property type="nucleotide sequence ID" value="NZ_AP019400.1"/>
</dbReference>